<dbReference type="PANTHER" id="PTHR41324:SF1">
    <property type="entry name" value="DUF2232 DOMAIN-CONTAINING PROTEIN"/>
    <property type="match status" value="1"/>
</dbReference>
<proteinExistence type="predicted"/>
<sequence>MNQSKQLTDGALLTAIFIVLLLIWFFIPITSIFISFALPVPFIIFTAKYDWKPSLIMFIATLIIGTLFATYISIPVVVISAVGGIMIGAAIKRKLTAYETWARGTVGFVVGLLFSLLFTQILLDVNIVDELNNSMETSIDMSQSMMSQLGLEEELIEEQFALVKETLAMIIDLLPMLIVMAAIVQAFISQWISYKVINRMDHKKLQFPKFHHLRFPVSIIWIYFLALVLSLFQSDPDSMLFIGLQNILVLAGFLMVIQGFSFLFFYTHYKRMSKAIPIIVIILTVIFLPLLLPLMRILGIIDIGFGLRDRLFKK</sequence>
<feature type="transmembrane region" description="Helical" evidence="1">
    <location>
        <begin position="167"/>
        <end position="192"/>
    </location>
</feature>
<keyword evidence="3" id="KW-1185">Reference proteome</keyword>
<feature type="transmembrane region" description="Helical" evidence="1">
    <location>
        <begin position="56"/>
        <end position="89"/>
    </location>
</feature>
<evidence type="ECO:0000256" key="1">
    <source>
        <dbReference type="SAM" id="Phobius"/>
    </source>
</evidence>
<feature type="transmembrane region" description="Helical" evidence="1">
    <location>
        <begin position="244"/>
        <end position="266"/>
    </location>
</feature>
<dbReference type="InterPro" id="IPR018710">
    <property type="entry name" value="DUF2232"/>
</dbReference>
<dbReference type="RefSeq" id="WP_090869289.1">
    <property type="nucleotide sequence ID" value="NZ_FOHE01000007.1"/>
</dbReference>
<keyword evidence="1" id="KW-1133">Transmembrane helix</keyword>
<dbReference type="OrthoDB" id="2987886at2"/>
<feature type="transmembrane region" description="Helical" evidence="1">
    <location>
        <begin position="213"/>
        <end position="232"/>
    </location>
</feature>
<dbReference type="AlphaFoldDB" id="A0A1I0CZ44"/>
<reference evidence="2 3" key="1">
    <citation type="submission" date="2016-10" db="EMBL/GenBank/DDBJ databases">
        <authorList>
            <person name="de Groot N.N."/>
        </authorList>
    </citation>
    <scope>NUCLEOTIDE SEQUENCE [LARGE SCALE GENOMIC DNA]</scope>
    <source>
        <strain evidence="2 3">IBRC-M 10780</strain>
    </source>
</reference>
<protein>
    <submittedName>
        <fullName evidence="2">Uncharacterized conserved protein YybS, DUF2232 family</fullName>
    </submittedName>
</protein>
<dbReference type="Pfam" id="PF09991">
    <property type="entry name" value="DUF2232"/>
    <property type="match status" value="1"/>
</dbReference>
<keyword evidence="1" id="KW-0812">Transmembrane</keyword>
<gene>
    <name evidence="2" type="ORF">SAMN05216389_107145</name>
</gene>
<feature type="transmembrane region" description="Helical" evidence="1">
    <location>
        <begin position="12"/>
        <end position="44"/>
    </location>
</feature>
<name>A0A1I0CZ44_9BACI</name>
<feature type="transmembrane region" description="Helical" evidence="1">
    <location>
        <begin position="101"/>
        <end position="123"/>
    </location>
</feature>
<keyword evidence="1" id="KW-0472">Membrane</keyword>
<dbReference type="PANTHER" id="PTHR41324">
    <property type="entry name" value="MEMBRANE PROTEIN-RELATED"/>
    <property type="match status" value="1"/>
</dbReference>
<organism evidence="2 3">
    <name type="scientific">Oceanobacillus limi</name>
    <dbReference type="NCBI Taxonomy" id="930131"/>
    <lineage>
        <taxon>Bacteria</taxon>
        <taxon>Bacillati</taxon>
        <taxon>Bacillota</taxon>
        <taxon>Bacilli</taxon>
        <taxon>Bacillales</taxon>
        <taxon>Bacillaceae</taxon>
        <taxon>Oceanobacillus</taxon>
    </lineage>
</organism>
<dbReference type="EMBL" id="FOHE01000007">
    <property type="protein sequence ID" value="SET24901.1"/>
    <property type="molecule type" value="Genomic_DNA"/>
</dbReference>
<feature type="transmembrane region" description="Helical" evidence="1">
    <location>
        <begin position="278"/>
        <end position="301"/>
    </location>
</feature>
<accession>A0A1I0CZ44</accession>
<dbReference type="STRING" id="930131.SAMN05216389_107145"/>
<evidence type="ECO:0000313" key="3">
    <source>
        <dbReference type="Proteomes" id="UP000198618"/>
    </source>
</evidence>
<dbReference type="Proteomes" id="UP000198618">
    <property type="component" value="Unassembled WGS sequence"/>
</dbReference>
<evidence type="ECO:0000313" key="2">
    <source>
        <dbReference type="EMBL" id="SET24901.1"/>
    </source>
</evidence>